<protein>
    <submittedName>
        <fullName evidence="1">Uncharacterized protein</fullName>
    </submittedName>
</protein>
<evidence type="ECO:0000313" key="1">
    <source>
        <dbReference type="EMBL" id="MBB5234793.1"/>
    </source>
</evidence>
<comment type="caution">
    <text evidence="1">The sequence shown here is derived from an EMBL/GenBank/DDBJ whole genome shotgun (WGS) entry which is preliminary data.</text>
</comment>
<proteinExistence type="predicted"/>
<dbReference type="EMBL" id="JACHFN010000007">
    <property type="protein sequence ID" value="MBB5234793.1"/>
    <property type="molecule type" value="Genomic_DNA"/>
</dbReference>
<name>A0A7W8GG23_9DEIO</name>
<gene>
    <name evidence="1" type="ORF">HNQ09_002236</name>
</gene>
<dbReference type="RefSeq" id="WP_184029078.1">
    <property type="nucleotide sequence ID" value="NZ_JACHFN010000007.1"/>
</dbReference>
<keyword evidence="2" id="KW-1185">Reference proteome</keyword>
<accession>A0A7W8GG23</accession>
<sequence length="164" mass="17518">MPSRAVSVLEFVQAVQAAIASDFGREDEHGNNVLVVQRVDLQLQTALTLSAAGKLEWRVITVGGDHAQTQRQTLSLSWERQPTRLEALVPGDLGYQLVTGLDALRIGAREWARVSGTLPFRSTGGELVFHLAVNEDGSLAVGGLGAGAAREQMHTVTLTLAPLP</sequence>
<evidence type="ECO:0000313" key="2">
    <source>
        <dbReference type="Proteomes" id="UP000525389"/>
    </source>
</evidence>
<organism evidence="1 2">
    <name type="scientific">Deinococcus budaensis</name>
    <dbReference type="NCBI Taxonomy" id="1665626"/>
    <lineage>
        <taxon>Bacteria</taxon>
        <taxon>Thermotogati</taxon>
        <taxon>Deinococcota</taxon>
        <taxon>Deinococci</taxon>
        <taxon>Deinococcales</taxon>
        <taxon>Deinococcaceae</taxon>
        <taxon>Deinococcus</taxon>
    </lineage>
</organism>
<dbReference type="Proteomes" id="UP000525389">
    <property type="component" value="Unassembled WGS sequence"/>
</dbReference>
<reference evidence="1 2" key="1">
    <citation type="submission" date="2020-08" db="EMBL/GenBank/DDBJ databases">
        <title>Genomic Encyclopedia of Type Strains, Phase IV (KMG-IV): sequencing the most valuable type-strain genomes for metagenomic binning, comparative biology and taxonomic classification.</title>
        <authorList>
            <person name="Goeker M."/>
        </authorList>
    </citation>
    <scope>NUCLEOTIDE SEQUENCE [LARGE SCALE GENOMIC DNA]</scope>
    <source>
        <strain evidence="1 2">DSM 101791</strain>
    </source>
</reference>
<dbReference type="AlphaFoldDB" id="A0A7W8GG23"/>